<sequence>MAGGGGGGDGGANRSLQETPTWALATVCFIFIFLGIFVEHLIHLAGHWLKKHKKTALYEAIEKLKSVLMQLGFMSLILTVTQGSISKICITNSAADYMLPCRSQSQTKTTQHLLFSNLNKPQFQPHHHRILLADSPSNSSDYCGSKGKTSLMSVEGMNQLNIFIFVLAAMQIVYSLATMGLGRAKMKRWKSWEKETQTIEYITANDPERFRYTRQTTFGRRHMSSFATNSAHLWIVSINVFFDNSSSLWQKSTTSLYAMDLFRLVLFYFILFYFILFYFYCFYFFFVFFYFFCLLISNDIVYQDVQLDTCVGGLEN</sequence>
<evidence type="ECO:0000256" key="1">
    <source>
        <dbReference type="ARBA" id="ARBA00004141"/>
    </source>
</evidence>
<dbReference type="Proteomes" id="UP000298416">
    <property type="component" value="Unassembled WGS sequence"/>
</dbReference>
<comment type="similarity">
    <text evidence="2">Belongs to the MLO family.</text>
</comment>
<evidence type="ECO:0000313" key="9">
    <source>
        <dbReference type="EMBL" id="KAG6415102.1"/>
    </source>
</evidence>
<name>A0A8X8XLQ5_SALSN</name>
<comment type="caution">
    <text evidence="9">The sequence shown here is derived from an EMBL/GenBank/DDBJ whole genome shotgun (WGS) entry which is preliminary data.</text>
</comment>
<dbReference type="EMBL" id="PNBA02000008">
    <property type="protein sequence ID" value="KAG6415102.1"/>
    <property type="molecule type" value="Genomic_DNA"/>
</dbReference>
<feature type="transmembrane region" description="Helical" evidence="8">
    <location>
        <begin position="160"/>
        <end position="181"/>
    </location>
</feature>
<feature type="transmembrane region" description="Helical" evidence="8">
    <location>
        <begin position="22"/>
        <end position="46"/>
    </location>
</feature>
<evidence type="ECO:0000256" key="8">
    <source>
        <dbReference type="SAM" id="Phobius"/>
    </source>
</evidence>
<accession>A0A8X8XLQ5</accession>
<protein>
    <recommendedName>
        <fullName evidence="11">MLO-like protein</fullName>
    </recommendedName>
</protein>
<dbReference type="GO" id="GO:0006952">
    <property type="term" value="P:defense response"/>
    <property type="evidence" value="ECO:0007669"/>
    <property type="project" value="UniProtKB-KW"/>
</dbReference>
<evidence type="ECO:0000256" key="2">
    <source>
        <dbReference type="ARBA" id="ARBA00006574"/>
    </source>
</evidence>
<feature type="transmembrane region" description="Helical" evidence="8">
    <location>
        <begin position="262"/>
        <end position="292"/>
    </location>
</feature>
<evidence type="ECO:0008006" key="11">
    <source>
        <dbReference type="Google" id="ProtNLM"/>
    </source>
</evidence>
<keyword evidence="6 8" id="KW-0472">Membrane</keyword>
<keyword evidence="5 8" id="KW-1133">Transmembrane helix</keyword>
<comment type="subcellular location">
    <subcellularLocation>
        <location evidence="1">Membrane</location>
        <topology evidence="1">Multi-pass membrane protein</topology>
    </subcellularLocation>
</comment>
<evidence type="ECO:0000256" key="4">
    <source>
        <dbReference type="ARBA" id="ARBA00022821"/>
    </source>
</evidence>
<dbReference type="PANTHER" id="PTHR31942">
    <property type="entry name" value="MLO-LIKE PROTEIN 1"/>
    <property type="match status" value="1"/>
</dbReference>
<reference evidence="9" key="2">
    <citation type="submission" date="2020-08" db="EMBL/GenBank/DDBJ databases">
        <title>Plant Genome Project.</title>
        <authorList>
            <person name="Zhang R.-G."/>
        </authorList>
    </citation>
    <scope>NUCLEOTIDE SEQUENCE</scope>
    <source>
        <strain evidence="9">Huo1</strain>
        <tissue evidence="9">Leaf</tissue>
    </source>
</reference>
<keyword evidence="4" id="KW-0611">Plant defense</keyword>
<gene>
    <name evidence="9" type="ORF">SASPL_122504</name>
</gene>
<evidence type="ECO:0000256" key="3">
    <source>
        <dbReference type="ARBA" id="ARBA00022692"/>
    </source>
</evidence>
<dbReference type="AlphaFoldDB" id="A0A8X8XLQ5"/>
<proteinExistence type="inferred from homology"/>
<evidence type="ECO:0000313" key="10">
    <source>
        <dbReference type="Proteomes" id="UP000298416"/>
    </source>
</evidence>
<keyword evidence="10" id="KW-1185">Reference proteome</keyword>
<feature type="transmembrane region" description="Helical" evidence="8">
    <location>
        <begin position="67"/>
        <end position="85"/>
    </location>
</feature>
<dbReference type="Pfam" id="PF03094">
    <property type="entry name" value="Mlo"/>
    <property type="match status" value="1"/>
</dbReference>
<organism evidence="9">
    <name type="scientific">Salvia splendens</name>
    <name type="common">Scarlet sage</name>
    <dbReference type="NCBI Taxonomy" id="180675"/>
    <lineage>
        <taxon>Eukaryota</taxon>
        <taxon>Viridiplantae</taxon>
        <taxon>Streptophyta</taxon>
        <taxon>Embryophyta</taxon>
        <taxon>Tracheophyta</taxon>
        <taxon>Spermatophyta</taxon>
        <taxon>Magnoliopsida</taxon>
        <taxon>eudicotyledons</taxon>
        <taxon>Gunneridae</taxon>
        <taxon>Pentapetalae</taxon>
        <taxon>asterids</taxon>
        <taxon>lamiids</taxon>
        <taxon>Lamiales</taxon>
        <taxon>Lamiaceae</taxon>
        <taxon>Nepetoideae</taxon>
        <taxon>Mentheae</taxon>
        <taxon>Salviinae</taxon>
        <taxon>Salvia</taxon>
        <taxon>Salvia subgen. Calosphace</taxon>
        <taxon>core Calosphace</taxon>
    </lineage>
</organism>
<dbReference type="InterPro" id="IPR004326">
    <property type="entry name" value="Mlo"/>
</dbReference>
<evidence type="ECO:0000256" key="7">
    <source>
        <dbReference type="ARBA" id="ARBA00023265"/>
    </source>
</evidence>
<dbReference type="PANTHER" id="PTHR31942:SF89">
    <property type="entry name" value="MLO-LIKE PROTEIN 3"/>
    <property type="match status" value="1"/>
</dbReference>
<keyword evidence="3 8" id="KW-0812">Transmembrane</keyword>
<evidence type="ECO:0000256" key="5">
    <source>
        <dbReference type="ARBA" id="ARBA00022989"/>
    </source>
</evidence>
<dbReference type="GO" id="GO:0016020">
    <property type="term" value="C:membrane"/>
    <property type="evidence" value="ECO:0007669"/>
    <property type="project" value="UniProtKB-SubCell"/>
</dbReference>
<reference evidence="9" key="1">
    <citation type="submission" date="2018-01" db="EMBL/GenBank/DDBJ databases">
        <authorList>
            <person name="Mao J.F."/>
        </authorList>
    </citation>
    <scope>NUCLEOTIDE SEQUENCE</scope>
    <source>
        <strain evidence="9">Huo1</strain>
        <tissue evidence="9">Leaf</tissue>
    </source>
</reference>
<evidence type="ECO:0000256" key="6">
    <source>
        <dbReference type="ARBA" id="ARBA00023136"/>
    </source>
</evidence>
<keyword evidence="7" id="KW-0568">Pathogenesis-related protein</keyword>